<name>A0A0N8DFE8_9CRUS</name>
<proteinExistence type="predicted"/>
<organism evidence="1 2">
    <name type="scientific">Daphnia magna</name>
    <dbReference type="NCBI Taxonomy" id="35525"/>
    <lineage>
        <taxon>Eukaryota</taxon>
        <taxon>Metazoa</taxon>
        <taxon>Ecdysozoa</taxon>
        <taxon>Arthropoda</taxon>
        <taxon>Crustacea</taxon>
        <taxon>Branchiopoda</taxon>
        <taxon>Diplostraca</taxon>
        <taxon>Cladocera</taxon>
        <taxon>Anomopoda</taxon>
        <taxon>Daphniidae</taxon>
        <taxon>Daphnia</taxon>
    </lineage>
</organism>
<comment type="caution">
    <text evidence="1">The sequence shown here is derived from an EMBL/GenBank/DDBJ whole genome shotgun (WGS) entry which is preliminary data.</text>
</comment>
<gene>
    <name evidence="1" type="ORF">APZ42_024607</name>
</gene>
<dbReference type="AlphaFoldDB" id="A0A0N8DFE8"/>
<dbReference type="SUPFAM" id="SSF57997">
    <property type="entry name" value="Tropomyosin"/>
    <property type="match status" value="1"/>
</dbReference>
<sequence>MEFCFAFVLVLVLGCSHVSSGRTEWKRINKLEETVGKLSREVRDLKEVRCRQERTSETSHASQEEVKLAKETLNALEVESRALSQFDAQMRGLQTSLEQLSLHKNHQAQTIESFRHELDLLKSKVESLIGTSEGSVRTVRDTSSENAVKTLQWLLKSVSGLKTDVNQINQNLNVSKSIQLADEVQKQIRLVQDEVHQLRHQWTEESVERQRMDADMIQLRNDLSETTENQKRCLKDVARVSSEVQSLKEEWNASIELGGASAFDSHHSRSGGRYSHWNHKVNELKNALQSVRDAQQNLERKMESKTAESSQMEPIEQRLEGFVQQYNQLESKVEANEAVLDSLEARHYRMHEQLEVYGEQDDLQAREMQLTVDQLRYNLTEIQVQYDRVLQRTEITEDKLSRIAKSVAMIESESEKDRITILSLQNRAMNQTLQKCKDETREQIQDMKLQTALYQIEALKFEMEAFNKTMNSWNGALDVGNTTVIEEILKIESSSSEESTEN</sequence>
<evidence type="ECO:0000313" key="1">
    <source>
        <dbReference type="EMBL" id="KZS10826.1"/>
    </source>
</evidence>
<dbReference type="EMBL" id="LRGB01001676">
    <property type="protein sequence ID" value="KZS10826.1"/>
    <property type="molecule type" value="Genomic_DNA"/>
</dbReference>
<reference evidence="1 2" key="1">
    <citation type="submission" date="2016-03" db="EMBL/GenBank/DDBJ databases">
        <title>EvidentialGene: Evidence-directed Construction of Genes on Genomes.</title>
        <authorList>
            <person name="Gilbert D.G."/>
            <person name="Choi J.-H."/>
            <person name="Mockaitis K."/>
            <person name="Colbourne J."/>
            <person name="Pfrender M."/>
        </authorList>
    </citation>
    <scope>NUCLEOTIDE SEQUENCE [LARGE SCALE GENOMIC DNA]</scope>
    <source>
        <strain evidence="1 2">Xinb3</strain>
        <tissue evidence="1">Complete organism</tissue>
    </source>
</reference>
<evidence type="ECO:0000313" key="2">
    <source>
        <dbReference type="Proteomes" id="UP000076858"/>
    </source>
</evidence>
<protein>
    <submittedName>
        <fullName evidence="1">Uncharacterized protein</fullName>
    </submittedName>
</protein>
<keyword evidence="2" id="KW-1185">Reference proteome</keyword>
<accession>A0A0N8DFE8</accession>
<dbReference type="Proteomes" id="UP000076858">
    <property type="component" value="Unassembled WGS sequence"/>
</dbReference>
<dbReference type="OrthoDB" id="6346622at2759"/>